<keyword evidence="1" id="KW-1133">Transmembrane helix</keyword>
<reference evidence="2 3" key="1">
    <citation type="journal article" date="2016" name="Sci. Rep.">
        <title>Penicillium arizonense, a new, genome sequenced fungal species, reveals a high chemical diversity in secreted metabolites.</title>
        <authorList>
            <person name="Grijseels S."/>
            <person name="Nielsen J.C."/>
            <person name="Randelovic M."/>
            <person name="Nielsen J."/>
            <person name="Nielsen K.F."/>
            <person name="Workman M."/>
            <person name="Frisvad J.C."/>
        </authorList>
    </citation>
    <scope>NUCLEOTIDE SEQUENCE [LARGE SCALE GENOMIC DNA]</scope>
    <source>
        <strain evidence="2 3">CBS 141311</strain>
    </source>
</reference>
<keyword evidence="3" id="KW-1185">Reference proteome</keyword>
<comment type="caution">
    <text evidence="2">The sequence shown here is derived from an EMBL/GenBank/DDBJ whole genome shotgun (WGS) entry which is preliminary data.</text>
</comment>
<dbReference type="STRING" id="1835702.A0A1F5L4J4"/>
<dbReference type="EMBL" id="LXJU01000036">
    <property type="protein sequence ID" value="OGE47831.1"/>
    <property type="molecule type" value="Genomic_DNA"/>
</dbReference>
<sequence length="161" mass="17699">MDGMAFVAWPLPFVKSTQFTPDLIEYLSGNQGFKLSGYSDSFGWEVNAPQKTARILNGSDIQADGSLVSGYSRVFRTGLEDVMRNVAASLTTWALQHNADNFNGTALLPEVYVDVHWPWLALPAALIVLSIVFLGLTMLLNTDQGRDLWKTSALPVLKHGL</sequence>
<accession>A0A1F5L4J4</accession>
<evidence type="ECO:0000313" key="2">
    <source>
        <dbReference type="EMBL" id="OGE47831.1"/>
    </source>
</evidence>
<protein>
    <submittedName>
        <fullName evidence="2">Uncharacterized protein</fullName>
    </submittedName>
</protein>
<keyword evidence="1" id="KW-0472">Membrane</keyword>
<keyword evidence="1" id="KW-0812">Transmembrane</keyword>
<evidence type="ECO:0000256" key="1">
    <source>
        <dbReference type="SAM" id="Phobius"/>
    </source>
</evidence>
<dbReference type="PANTHER" id="PTHR35394">
    <property type="entry name" value="DUF3176 DOMAIN-CONTAINING PROTEIN"/>
    <property type="match status" value="1"/>
</dbReference>
<dbReference type="GeneID" id="34581582"/>
<dbReference type="Proteomes" id="UP000177622">
    <property type="component" value="Unassembled WGS sequence"/>
</dbReference>
<dbReference type="AlphaFoldDB" id="A0A1F5L4J4"/>
<dbReference type="RefSeq" id="XP_022483288.1">
    <property type="nucleotide sequence ID" value="XM_022636848.1"/>
</dbReference>
<dbReference type="PANTHER" id="PTHR35394:SF5">
    <property type="entry name" value="DUF3176 DOMAIN-CONTAINING PROTEIN"/>
    <property type="match status" value="1"/>
</dbReference>
<dbReference type="OrthoDB" id="5242705at2759"/>
<gene>
    <name evidence="2" type="ORF">PENARI_c036G02375</name>
</gene>
<organism evidence="2 3">
    <name type="scientific">Penicillium arizonense</name>
    <dbReference type="NCBI Taxonomy" id="1835702"/>
    <lineage>
        <taxon>Eukaryota</taxon>
        <taxon>Fungi</taxon>
        <taxon>Dikarya</taxon>
        <taxon>Ascomycota</taxon>
        <taxon>Pezizomycotina</taxon>
        <taxon>Eurotiomycetes</taxon>
        <taxon>Eurotiomycetidae</taxon>
        <taxon>Eurotiales</taxon>
        <taxon>Aspergillaceae</taxon>
        <taxon>Penicillium</taxon>
    </lineage>
</organism>
<evidence type="ECO:0000313" key="3">
    <source>
        <dbReference type="Proteomes" id="UP000177622"/>
    </source>
</evidence>
<name>A0A1F5L4J4_PENAI</name>
<feature type="transmembrane region" description="Helical" evidence="1">
    <location>
        <begin position="117"/>
        <end position="140"/>
    </location>
</feature>
<proteinExistence type="predicted"/>